<evidence type="ECO:0000256" key="2">
    <source>
        <dbReference type="ARBA" id="ARBA00022598"/>
    </source>
</evidence>
<evidence type="ECO:0000313" key="9">
    <source>
        <dbReference type="Proteomes" id="UP000791080"/>
    </source>
</evidence>
<dbReference type="Gene3D" id="3.40.50.12780">
    <property type="entry name" value="N-terminal domain of ligase-like"/>
    <property type="match status" value="1"/>
</dbReference>
<evidence type="ECO:0000259" key="7">
    <source>
        <dbReference type="Pfam" id="PF00501"/>
    </source>
</evidence>
<dbReference type="InterPro" id="IPR045851">
    <property type="entry name" value="AMP-bd_C_sf"/>
</dbReference>
<dbReference type="InterPro" id="IPR020845">
    <property type="entry name" value="AMP-binding_CS"/>
</dbReference>
<gene>
    <name evidence="8" type="ORF">G443_002150</name>
</gene>
<keyword evidence="4" id="KW-0443">Lipid metabolism</keyword>
<dbReference type="InterPro" id="IPR000873">
    <property type="entry name" value="AMP-dep_synth/lig_dom"/>
</dbReference>
<evidence type="ECO:0000256" key="5">
    <source>
        <dbReference type="ARBA" id="ARBA00024484"/>
    </source>
</evidence>
<comment type="similarity">
    <text evidence="1">Belongs to the ATP-dependent AMP-binding enzyme family.</text>
</comment>
<dbReference type="Proteomes" id="UP000791080">
    <property type="component" value="Unassembled WGS sequence"/>
</dbReference>
<organism evidence="8 9">
    <name type="scientific">Actinoalloteichus caeruleus DSM 43889</name>
    <dbReference type="NCBI Taxonomy" id="1120930"/>
    <lineage>
        <taxon>Bacteria</taxon>
        <taxon>Bacillati</taxon>
        <taxon>Actinomycetota</taxon>
        <taxon>Actinomycetes</taxon>
        <taxon>Pseudonocardiales</taxon>
        <taxon>Pseudonocardiaceae</taxon>
        <taxon>Actinoalloteichus</taxon>
        <taxon>Actinoalloteichus cyanogriseus</taxon>
    </lineage>
</organism>
<keyword evidence="9" id="KW-1185">Reference proteome</keyword>
<dbReference type="CDD" id="cd05907">
    <property type="entry name" value="VL_LC_FACS_like"/>
    <property type="match status" value="1"/>
</dbReference>
<evidence type="ECO:0000256" key="6">
    <source>
        <dbReference type="ARBA" id="ARBA00032875"/>
    </source>
</evidence>
<dbReference type="PANTHER" id="PTHR43272:SF32">
    <property type="entry name" value="AMP-DEPENDENT SYNTHETASE_LIGASE DOMAIN-CONTAINING PROTEIN"/>
    <property type="match status" value="1"/>
</dbReference>
<evidence type="ECO:0000256" key="1">
    <source>
        <dbReference type="ARBA" id="ARBA00006432"/>
    </source>
</evidence>
<protein>
    <recommendedName>
        <fullName evidence="6">Acyl-CoA synthetase</fullName>
    </recommendedName>
</protein>
<name>A0ABT1JHA4_ACTCY</name>
<dbReference type="Pfam" id="PF23562">
    <property type="entry name" value="AMP-binding_C_3"/>
    <property type="match status" value="1"/>
</dbReference>
<accession>A0ABT1JHA4</accession>
<comment type="caution">
    <text evidence="8">The sequence shown here is derived from an EMBL/GenBank/DDBJ whole genome shotgun (WGS) entry which is preliminary data.</text>
</comment>
<dbReference type="PANTHER" id="PTHR43272">
    <property type="entry name" value="LONG-CHAIN-FATTY-ACID--COA LIGASE"/>
    <property type="match status" value="1"/>
</dbReference>
<reference evidence="8 9" key="1">
    <citation type="submission" date="2013-07" db="EMBL/GenBank/DDBJ databases">
        <authorList>
            <consortium name="DOE Joint Genome Institute"/>
            <person name="Reeve W."/>
            <person name="Huntemann M."/>
            <person name="Han J."/>
            <person name="Chen A."/>
            <person name="Kyrpides N."/>
            <person name="Mavromatis K."/>
            <person name="Markowitz V."/>
            <person name="Palaniappan K."/>
            <person name="Ivanova N."/>
            <person name="Schaumberg A."/>
            <person name="Pati A."/>
            <person name="Liolios K."/>
            <person name="Nordberg H.P."/>
            <person name="Cantor M.N."/>
            <person name="Hua S.X."/>
            <person name="Woyke T."/>
        </authorList>
    </citation>
    <scope>NUCLEOTIDE SEQUENCE [LARGE SCALE GENOMIC DNA]</scope>
    <source>
        <strain evidence="8 9">DSM 43889</strain>
    </source>
</reference>
<sequence length="516" mass="55523">MYETSSPEQIRWILSDSGARLVVVESDDHLDRLEEVRADLPQLVSVWRFDDPAAAGDAPAPPSPTAAVGVDGLVTALVDGGGAVPEAEVHARARAVRADDPATVIYTSGTTGRPKGAVLSHRNLLAQARAEMACAPELLRPGNSLLMFLPLAHVLARATSIAAIHSRTTLGHSPDTRDLMSDLRTFRPTVMVGVPRVFEKIYQGARERARAAGRTRIFDLAAETAVAHSRARDRAGVPLGLRLRHAVFDRLVYRRLRAAPGGRCLAAISGGAPLNERLVHFFRGVGLPVLEGYGLTETSAAASVNTFGATRVGSVGRPLPGTTIRVDDSGEILVRGEIVAERYWNDPEATRTAFGDGWFHTGDLGELDQDGFLRITDRKKDIIVTAAGKNVAPAVLEDRLRAHPLIAEALVVGEGRPFVGALLTLDVEALRAWCEEHGVAGEDRAGLITDPKVRAEVGRAVDEANRAVSAAESVKKFTLLDVDFSEEGGELTPSLKVRRAVVAERYAAEIEELYRR</sequence>
<dbReference type="PROSITE" id="PS00455">
    <property type="entry name" value="AMP_BINDING"/>
    <property type="match status" value="1"/>
</dbReference>
<comment type="catalytic activity">
    <reaction evidence="5">
        <text>a long-chain fatty acid + ATP + CoA = a long-chain fatty acyl-CoA + AMP + diphosphate</text>
        <dbReference type="Rhea" id="RHEA:15421"/>
        <dbReference type="ChEBI" id="CHEBI:30616"/>
        <dbReference type="ChEBI" id="CHEBI:33019"/>
        <dbReference type="ChEBI" id="CHEBI:57287"/>
        <dbReference type="ChEBI" id="CHEBI:57560"/>
        <dbReference type="ChEBI" id="CHEBI:83139"/>
        <dbReference type="ChEBI" id="CHEBI:456215"/>
        <dbReference type="EC" id="6.2.1.3"/>
    </reaction>
    <physiologicalReaction direction="left-to-right" evidence="5">
        <dbReference type="Rhea" id="RHEA:15422"/>
    </physiologicalReaction>
</comment>
<proteinExistence type="inferred from homology"/>
<dbReference type="EMBL" id="AUBJ02000001">
    <property type="protein sequence ID" value="MCP2331880.1"/>
    <property type="molecule type" value="Genomic_DNA"/>
</dbReference>
<evidence type="ECO:0000313" key="8">
    <source>
        <dbReference type="EMBL" id="MCP2331880.1"/>
    </source>
</evidence>
<feature type="domain" description="AMP-dependent synthetase/ligase" evidence="7">
    <location>
        <begin position="2"/>
        <end position="344"/>
    </location>
</feature>
<dbReference type="Gene3D" id="3.30.300.30">
    <property type="match status" value="1"/>
</dbReference>
<evidence type="ECO:0000256" key="3">
    <source>
        <dbReference type="ARBA" id="ARBA00022832"/>
    </source>
</evidence>
<evidence type="ECO:0000256" key="4">
    <source>
        <dbReference type="ARBA" id="ARBA00023098"/>
    </source>
</evidence>
<dbReference type="Pfam" id="PF00501">
    <property type="entry name" value="AMP-binding"/>
    <property type="match status" value="1"/>
</dbReference>
<dbReference type="SUPFAM" id="SSF56801">
    <property type="entry name" value="Acetyl-CoA synthetase-like"/>
    <property type="match status" value="1"/>
</dbReference>
<keyword evidence="2" id="KW-0436">Ligase</keyword>
<dbReference type="InterPro" id="IPR042099">
    <property type="entry name" value="ANL_N_sf"/>
</dbReference>
<reference evidence="8 9" key="2">
    <citation type="submission" date="2022-06" db="EMBL/GenBank/DDBJ databases">
        <title>Genomic Encyclopedia of Type Strains, Phase I: the one thousand microbial genomes (KMG-I) project.</title>
        <authorList>
            <person name="Kyrpides N."/>
        </authorList>
    </citation>
    <scope>NUCLEOTIDE SEQUENCE [LARGE SCALE GENOMIC DNA]</scope>
    <source>
        <strain evidence="8 9">DSM 43889</strain>
    </source>
</reference>
<keyword evidence="3" id="KW-0276">Fatty acid metabolism</keyword>